<dbReference type="InterPro" id="IPR036188">
    <property type="entry name" value="FAD/NAD-bd_sf"/>
</dbReference>
<keyword evidence="4 11" id="KW-0560">Oxidoreductase</keyword>
<dbReference type="EMBL" id="JACCBF010000001">
    <property type="protein sequence ID" value="NYD28806.1"/>
    <property type="molecule type" value="Genomic_DNA"/>
</dbReference>
<dbReference type="InterPro" id="IPR003953">
    <property type="entry name" value="FAD-dep_OxRdtase_2_FAD-bd"/>
</dbReference>
<dbReference type="SUPFAM" id="SSF56425">
    <property type="entry name" value="Succinate dehydrogenase/fumarate reductase flavoprotein, catalytic domain"/>
    <property type="match status" value="1"/>
</dbReference>
<dbReference type="PANTHER" id="PTHR43400">
    <property type="entry name" value="FUMARATE REDUCTASE"/>
    <property type="match status" value="1"/>
</dbReference>
<evidence type="ECO:0000313" key="12">
    <source>
        <dbReference type="Proteomes" id="UP000582231"/>
    </source>
</evidence>
<comment type="similarity">
    <text evidence="7">Belongs to the FAD-dependent oxidoreductase 2 family. 3-oxosteroid dehydrogenase subfamily.</text>
</comment>
<keyword evidence="2" id="KW-0285">Flavoprotein</keyword>
<dbReference type="Gene3D" id="3.90.700.10">
    <property type="entry name" value="Succinate dehydrogenase/fumarate reductase flavoprotein, catalytic domain"/>
    <property type="match status" value="1"/>
</dbReference>
<feature type="domain" description="FAD-dependent oxidoreductase 2 FAD-binding" evidence="10">
    <location>
        <begin position="10"/>
        <end position="490"/>
    </location>
</feature>
<keyword evidence="5" id="KW-0753">Steroid metabolism</keyword>
<evidence type="ECO:0000256" key="5">
    <source>
        <dbReference type="ARBA" id="ARBA00023221"/>
    </source>
</evidence>
<dbReference type="Proteomes" id="UP000582231">
    <property type="component" value="Unassembled WGS sequence"/>
</dbReference>
<dbReference type="InterPro" id="IPR027477">
    <property type="entry name" value="Succ_DH/fumarate_Rdtase_cat_sf"/>
</dbReference>
<dbReference type="Gene3D" id="3.50.50.60">
    <property type="entry name" value="FAD/NAD(P)-binding domain"/>
    <property type="match status" value="1"/>
</dbReference>
<reference evidence="11 12" key="1">
    <citation type="submission" date="2020-07" db="EMBL/GenBank/DDBJ databases">
        <title>Sequencing the genomes of 1000 actinobacteria strains.</title>
        <authorList>
            <person name="Klenk H.-P."/>
        </authorList>
    </citation>
    <scope>NUCLEOTIDE SEQUENCE [LARGE SCALE GENOMIC DNA]</scope>
    <source>
        <strain evidence="11 12">DSM 19082</strain>
    </source>
</reference>
<dbReference type="GO" id="GO:0008202">
    <property type="term" value="P:steroid metabolic process"/>
    <property type="evidence" value="ECO:0007669"/>
    <property type="project" value="UniProtKB-KW"/>
</dbReference>
<evidence type="ECO:0000256" key="6">
    <source>
        <dbReference type="ARBA" id="ARBA00051951"/>
    </source>
</evidence>
<keyword evidence="12" id="KW-1185">Reference proteome</keyword>
<accession>A0A852RHI5</accession>
<evidence type="ECO:0000259" key="10">
    <source>
        <dbReference type="Pfam" id="PF00890"/>
    </source>
</evidence>
<dbReference type="FunFam" id="3.50.50.60:FF:000208">
    <property type="entry name" value="3-ketosteroid dehydrogenase"/>
    <property type="match status" value="1"/>
</dbReference>
<evidence type="ECO:0000313" key="11">
    <source>
        <dbReference type="EMBL" id="NYD28806.1"/>
    </source>
</evidence>
<dbReference type="AlphaFoldDB" id="A0A852RHI5"/>
<dbReference type="SUPFAM" id="SSF51905">
    <property type="entry name" value="FAD/NAD(P)-binding domain"/>
    <property type="match status" value="1"/>
</dbReference>
<dbReference type="GO" id="GO:0047571">
    <property type="term" value="F:3-oxosteroid 1-dehydrogenase activity"/>
    <property type="evidence" value="ECO:0007669"/>
    <property type="project" value="UniProtKB-EC"/>
</dbReference>
<evidence type="ECO:0000256" key="3">
    <source>
        <dbReference type="ARBA" id="ARBA00022827"/>
    </source>
</evidence>
<evidence type="ECO:0000256" key="9">
    <source>
        <dbReference type="ARBA" id="ARBA00069709"/>
    </source>
</evidence>
<name>A0A852RHI5_9ACTN</name>
<evidence type="ECO:0000256" key="4">
    <source>
        <dbReference type="ARBA" id="ARBA00023002"/>
    </source>
</evidence>
<dbReference type="RefSeq" id="WP_179724990.1">
    <property type="nucleotide sequence ID" value="NZ_BAABEF010000001.1"/>
</dbReference>
<keyword evidence="5" id="KW-0443">Lipid metabolism</keyword>
<dbReference type="Pfam" id="PF00890">
    <property type="entry name" value="FAD_binding_2"/>
    <property type="match status" value="1"/>
</dbReference>
<dbReference type="InterPro" id="IPR050315">
    <property type="entry name" value="FAD-oxidoreductase_2"/>
</dbReference>
<organism evidence="11 12">
    <name type="scientific">Nocardioides kongjuensis</name>
    <dbReference type="NCBI Taxonomy" id="349522"/>
    <lineage>
        <taxon>Bacteria</taxon>
        <taxon>Bacillati</taxon>
        <taxon>Actinomycetota</taxon>
        <taxon>Actinomycetes</taxon>
        <taxon>Propionibacteriales</taxon>
        <taxon>Nocardioidaceae</taxon>
        <taxon>Nocardioides</taxon>
    </lineage>
</organism>
<proteinExistence type="inferred from homology"/>
<sequence length="513" mass="53320">MTAQYDETYDVVVVGSGAGAMAAAVTAARNGLSTVVLEKTALLGGTSAYSGAAAWLPGSDVTRRAGSMDSTESGRTYLRSLLGDAETERQEAYLEGAPAVVAELEAEPAIELVAQAFPDYFDAPGRVPGGRSIVPVPVPADALPDGLADLVRPVVDRDRAGLGHHPDQPLVGGRALIGRLLHAFHDNGGTVRTGTEMTELVVADGRVVGVLTATADGPRRIGARRGVLLGSGGFERNQDLRTKYGVPGAAAWAMAPAATNTGEPIAAAVAIGATTELMGEGWWCPGLVAPDGQAAFTLGFRGGIVVDQQGRRFANESLPYDQMGRRLSAEPGRIPAWFVFDSRSDGVAPAITMPAAPVEEHLAAGTWVRADTVAELAIDTGLPAEELQATLDRFNTFAANGTDEDFGRGTDEYDRFFAVGDGPNPALVPLDRPPYYAAKLVLADLGTKGGLRTDVDARVLGADDRPLPGLYATGNASASLSGACYPGPGVPIGTAMVFGWRAVQDMLRAELAE</sequence>
<evidence type="ECO:0000256" key="7">
    <source>
        <dbReference type="ARBA" id="ARBA00061147"/>
    </source>
</evidence>
<gene>
    <name evidence="11" type="ORF">BJ958_000352</name>
</gene>
<protein>
    <recommendedName>
        <fullName evidence="9">3-oxosteroid 1-dehydrogenase</fullName>
        <ecNumber evidence="8">1.3.99.4</ecNumber>
    </recommendedName>
</protein>
<comment type="catalytic activity">
    <reaction evidence="6">
        <text>a 3-oxosteroid + A = a 3-oxo-Delta(1)-steroid + AH2</text>
        <dbReference type="Rhea" id="RHEA:13329"/>
        <dbReference type="ChEBI" id="CHEBI:13193"/>
        <dbReference type="ChEBI" id="CHEBI:17499"/>
        <dbReference type="ChEBI" id="CHEBI:20156"/>
        <dbReference type="ChEBI" id="CHEBI:47788"/>
        <dbReference type="EC" id="1.3.99.4"/>
    </reaction>
</comment>
<comment type="cofactor">
    <cofactor evidence="1">
        <name>FAD</name>
        <dbReference type="ChEBI" id="CHEBI:57692"/>
    </cofactor>
</comment>
<dbReference type="EC" id="1.3.99.4" evidence="8"/>
<evidence type="ECO:0000256" key="8">
    <source>
        <dbReference type="ARBA" id="ARBA00066536"/>
    </source>
</evidence>
<comment type="caution">
    <text evidence="11">The sequence shown here is derived from an EMBL/GenBank/DDBJ whole genome shotgun (WGS) entry which is preliminary data.</text>
</comment>
<dbReference type="PANTHER" id="PTHR43400:SF10">
    <property type="entry name" value="3-OXOSTEROID 1-DEHYDROGENASE"/>
    <property type="match status" value="1"/>
</dbReference>
<evidence type="ECO:0000256" key="1">
    <source>
        <dbReference type="ARBA" id="ARBA00001974"/>
    </source>
</evidence>
<evidence type="ECO:0000256" key="2">
    <source>
        <dbReference type="ARBA" id="ARBA00022630"/>
    </source>
</evidence>
<keyword evidence="3" id="KW-0274">FAD</keyword>